<dbReference type="GO" id="GO:0046872">
    <property type="term" value="F:metal ion binding"/>
    <property type="evidence" value="ECO:0007669"/>
    <property type="project" value="UniProtKB-KW"/>
</dbReference>
<dbReference type="RefSeq" id="WP_072781184.1">
    <property type="nucleotide sequence ID" value="NZ_FRCX01000001.1"/>
</dbReference>
<comment type="similarity">
    <text evidence="3">Belongs to the peptidase M50B family.</text>
</comment>
<gene>
    <name evidence="15" type="ORF">SAMN05192549_101589</name>
</gene>
<reference evidence="16" key="1">
    <citation type="submission" date="2016-11" db="EMBL/GenBank/DDBJ databases">
        <authorList>
            <person name="Varghese N."/>
            <person name="Submissions S."/>
        </authorList>
    </citation>
    <scope>NUCLEOTIDE SEQUENCE [LARGE SCALE GENOMIC DNA]</scope>
    <source>
        <strain evidence="16">Sac-22</strain>
    </source>
</reference>
<evidence type="ECO:0000256" key="9">
    <source>
        <dbReference type="ARBA" id="ARBA00022833"/>
    </source>
</evidence>
<keyword evidence="12 13" id="KW-0472">Membrane</keyword>
<dbReference type="InterPro" id="IPR008915">
    <property type="entry name" value="Peptidase_M50"/>
</dbReference>
<evidence type="ECO:0000256" key="8">
    <source>
        <dbReference type="ARBA" id="ARBA00022801"/>
    </source>
</evidence>
<keyword evidence="10 13" id="KW-1133">Transmembrane helix</keyword>
<evidence type="ECO:0000256" key="5">
    <source>
        <dbReference type="ARBA" id="ARBA00022670"/>
    </source>
</evidence>
<evidence type="ECO:0000256" key="7">
    <source>
        <dbReference type="ARBA" id="ARBA00022723"/>
    </source>
</evidence>
<feature type="transmembrane region" description="Helical" evidence="13">
    <location>
        <begin position="57"/>
        <end position="77"/>
    </location>
</feature>
<comment type="subcellular location">
    <subcellularLocation>
        <location evidence="2">Cell membrane</location>
        <topology evidence="2">Multi-pass membrane protein</topology>
    </subcellularLocation>
</comment>
<accession>A0A1M7IT32</accession>
<name>A0A1M7IT32_9BURK</name>
<organism evidence="15 16">
    <name type="scientific">Duganella sacchari</name>
    <dbReference type="NCBI Taxonomy" id="551987"/>
    <lineage>
        <taxon>Bacteria</taxon>
        <taxon>Pseudomonadati</taxon>
        <taxon>Pseudomonadota</taxon>
        <taxon>Betaproteobacteria</taxon>
        <taxon>Burkholderiales</taxon>
        <taxon>Oxalobacteraceae</taxon>
        <taxon>Telluria group</taxon>
        <taxon>Duganella</taxon>
    </lineage>
</organism>
<dbReference type="GO" id="GO:0006508">
    <property type="term" value="P:proteolysis"/>
    <property type="evidence" value="ECO:0007669"/>
    <property type="project" value="UniProtKB-KW"/>
</dbReference>
<feature type="transmembrane region" description="Helical" evidence="13">
    <location>
        <begin position="131"/>
        <end position="152"/>
    </location>
</feature>
<dbReference type="STRING" id="551987.SAMN05192549_101589"/>
<evidence type="ECO:0000256" key="13">
    <source>
        <dbReference type="SAM" id="Phobius"/>
    </source>
</evidence>
<keyword evidence="7" id="KW-0479">Metal-binding</keyword>
<keyword evidence="16" id="KW-1185">Reference proteome</keyword>
<keyword evidence="4" id="KW-1003">Cell membrane</keyword>
<proteinExistence type="inferred from homology"/>
<keyword evidence="5 15" id="KW-0645">Protease</keyword>
<keyword evidence="9" id="KW-0862">Zinc</keyword>
<dbReference type="GO" id="GO:0008237">
    <property type="term" value="F:metallopeptidase activity"/>
    <property type="evidence" value="ECO:0007669"/>
    <property type="project" value="UniProtKB-KW"/>
</dbReference>
<keyword evidence="8" id="KW-0378">Hydrolase</keyword>
<protein>
    <submittedName>
        <fullName evidence="15">Zn-dependent protease (Includes SpoIVFB)</fullName>
    </submittedName>
</protein>
<evidence type="ECO:0000256" key="4">
    <source>
        <dbReference type="ARBA" id="ARBA00022475"/>
    </source>
</evidence>
<evidence type="ECO:0000256" key="11">
    <source>
        <dbReference type="ARBA" id="ARBA00023049"/>
    </source>
</evidence>
<evidence type="ECO:0000256" key="12">
    <source>
        <dbReference type="ARBA" id="ARBA00023136"/>
    </source>
</evidence>
<evidence type="ECO:0000256" key="10">
    <source>
        <dbReference type="ARBA" id="ARBA00022989"/>
    </source>
</evidence>
<comment type="cofactor">
    <cofactor evidence="1">
        <name>Zn(2+)</name>
        <dbReference type="ChEBI" id="CHEBI:29105"/>
    </cofactor>
</comment>
<dbReference type="Proteomes" id="UP000184339">
    <property type="component" value="Unassembled WGS sequence"/>
</dbReference>
<dbReference type="EMBL" id="FRCX01000001">
    <property type="protein sequence ID" value="SHM43881.1"/>
    <property type="molecule type" value="Genomic_DNA"/>
</dbReference>
<keyword evidence="11" id="KW-0482">Metalloprotease</keyword>
<evidence type="ECO:0000259" key="14">
    <source>
        <dbReference type="Pfam" id="PF02163"/>
    </source>
</evidence>
<keyword evidence="6 13" id="KW-0812">Transmembrane</keyword>
<dbReference type="InterPro" id="IPR052348">
    <property type="entry name" value="Metallopeptidase_M50B"/>
</dbReference>
<feature type="transmembrane region" description="Helical" evidence="13">
    <location>
        <begin position="12"/>
        <end position="37"/>
    </location>
</feature>
<dbReference type="InterPro" id="IPR044537">
    <property type="entry name" value="Rip2-like"/>
</dbReference>
<feature type="domain" description="Peptidase M50" evidence="14">
    <location>
        <begin position="137"/>
        <end position="192"/>
    </location>
</feature>
<dbReference type="PANTHER" id="PTHR35864:SF1">
    <property type="entry name" value="ZINC METALLOPROTEASE YWHC-RELATED"/>
    <property type="match status" value="1"/>
</dbReference>
<evidence type="ECO:0000313" key="16">
    <source>
        <dbReference type="Proteomes" id="UP000184339"/>
    </source>
</evidence>
<feature type="transmembrane region" description="Helical" evidence="13">
    <location>
        <begin position="181"/>
        <end position="202"/>
    </location>
</feature>
<dbReference type="AlphaFoldDB" id="A0A1M7IT32"/>
<dbReference type="CDD" id="cd06158">
    <property type="entry name" value="S2P-M50_like_1"/>
    <property type="match status" value="1"/>
</dbReference>
<evidence type="ECO:0000256" key="2">
    <source>
        <dbReference type="ARBA" id="ARBA00004651"/>
    </source>
</evidence>
<evidence type="ECO:0000256" key="1">
    <source>
        <dbReference type="ARBA" id="ARBA00001947"/>
    </source>
</evidence>
<evidence type="ECO:0000256" key="3">
    <source>
        <dbReference type="ARBA" id="ARBA00007931"/>
    </source>
</evidence>
<dbReference type="PANTHER" id="PTHR35864">
    <property type="entry name" value="ZINC METALLOPROTEASE MJ0611-RELATED"/>
    <property type="match status" value="1"/>
</dbReference>
<feature type="transmembrane region" description="Helical" evidence="13">
    <location>
        <begin position="97"/>
        <end position="125"/>
    </location>
</feature>
<dbReference type="Pfam" id="PF02163">
    <property type="entry name" value="Peptidase_M50"/>
    <property type="match status" value="2"/>
</dbReference>
<dbReference type="OrthoDB" id="9800627at2"/>
<sequence length="225" mass="24600">MNETDSIIQTITVYLIPVLFAISLHEAAHGYVARYFGDPTAAELGRLTANPLKHIDPFGTILLPLVLSLLSLPALGFAKPVPVDFGRLRNPKKQMAFVAAAGPAANFVMGLGWMVLWVIFSYVFAMDQHDFFVQMTKAGIGVNSAMCVFNLIPIPPLDGGRIVTGLLPMPLARRFASIERFGVYIFIGLILLMQFGLLTGFLIGGMHLLQSVFHLLVTPLILLFS</sequence>
<evidence type="ECO:0000256" key="6">
    <source>
        <dbReference type="ARBA" id="ARBA00022692"/>
    </source>
</evidence>
<dbReference type="GO" id="GO:0005886">
    <property type="term" value="C:plasma membrane"/>
    <property type="evidence" value="ECO:0007669"/>
    <property type="project" value="UniProtKB-SubCell"/>
</dbReference>
<evidence type="ECO:0000313" key="15">
    <source>
        <dbReference type="EMBL" id="SHM43881.1"/>
    </source>
</evidence>
<feature type="domain" description="Peptidase M50" evidence="14">
    <location>
        <begin position="15"/>
        <end position="121"/>
    </location>
</feature>